<dbReference type="EMBL" id="MBTF01000034">
    <property type="protein sequence ID" value="OOQ57947.1"/>
    <property type="molecule type" value="Genomic_DNA"/>
</dbReference>
<evidence type="ECO:0000313" key="2">
    <source>
        <dbReference type="Proteomes" id="UP000189739"/>
    </source>
</evidence>
<keyword evidence="2" id="KW-1185">Reference proteome</keyword>
<dbReference type="STRING" id="1792845.BC343_09725"/>
<sequence>MMGEKFSLPIAQGLFVQLAKGQINIAEFLKQLFGEPGTHNYWLMCEGLVAYHNKDGGSPEVKHFDITDSGFNADTKTGFCKCSFGIHFHYLLGRASQCQRHHPLGF</sequence>
<dbReference type="OrthoDB" id="797337at2"/>
<comment type="caution">
    <text evidence="1">The sequence shown here is derived from an EMBL/GenBank/DDBJ whole genome shotgun (WGS) entry which is preliminary data.</text>
</comment>
<dbReference type="AlphaFoldDB" id="A0A1S9PAV9"/>
<accession>A0A1S9PAV9</accession>
<dbReference type="RefSeq" id="WP_078349671.1">
    <property type="nucleotide sequence ID" value="NZ_MBTF01000034.1"/>
</dbReference>
<name>A0A1S9PAV9_9SPHI</name>
<evidence type="ECO:0000313" key="1">
    <source>
        <dbReference type="EMBL" id="OOQ57947.1"/>
    </source>
</evidence>
<dbReference type="Proteomes" id="UP000189739">
    <property type="component" value="Unassembled WGS sequence"/>
</dbReference>
<reference evidence="1 2" key="1">
    <citation type="submission" date="2016-07" db="EMBL/GenBank/DDBJ databases">
        <title>Genomic analysis of zinc-resistant bacterium Mucilaginibacter pedocola TBZ30.</title>
        <authorList>
            <person name="Huang J."/>
            <person name="Tang J."/>
        </authorList>
    </citation>
    <scope>NUCLEOTIDE SEQUENCE [LARGE SCALE GENOMIC DNA]</scope>
    <source>
        <strain evidence="1 2">TBZ30</strain>
    </source>
</reference>
<organism evidence="1 2">
    <name type="scientific">Mucilaginibacter pedocola</name>
    <dbReference type="NCBI Taxonomy" id="1792845"/>
    <lineage>
        <taxon>Bacteria</taxon>
        <taxon>Pseudomonadati</taxon>
        <taxon>Bacteroidota</taxon>
        <taxon>Sphingobacteriia</taxon>
        <taxon>Sphingobacteriales</taxon>
        <taxon>Sphingobacteriaceae</taxon>
        <taxon>Mucilaginibacter</taxon>
    </lineage>
</organism>
<gene>
    <name evidence="1" type="ORF">BC343_09725</name>
</gene>
<proteinExistence type="predicted"/>
<protein>
    <submittedName>
        <fullName evidence="1">Uncharacterized protein</fullName>
    </submittedName>
</protein>